<feature type="region of interest" description="Disordered" evidence="1">
    <location>
        <begin position="31"/>
        <end position="58"/>
    </location>
</feature>
<dbReference type="GO" id="GO:0042834">
    <property type="term" value="F:peptidoglycan binding"/>
    <property type="evidence" value="ECO:0007669"/>
    <property type="project" value="InterPro"/>
</dbReference>
<dbReference type="InterPro" id="IPR036680">
    <property type="entry name" value="SPOR-like_sf"/>
</dbReference>
<feature type="domain" description="SPOR" evidence="2">
    <location>
        <begin position="737"/>
        <end position="816"/>
    </location>
</feature>
<feature type="region of interest" description="Disordered" evidence="1">
    <location>
        <begin position="393"/>
        <end position="439"/>
    </location>
</feature>
<organism evidence="3 4">
    <name type="scientific">Bartonella bovis 91-4</name>
    <dbReference type="NCBI Taxonomy" id="1094491"/>
    <lineage>
        <taxon>Bacteria</taxon>
        <taxon>Pseudomonadati</taxon>
        <taxon>Pseudomonadota</taxon>
        <taxon>Alphaproteobacteria</taxon>
        <taxon>Hyphomicrobiales</taxon>
        <taxon>Bartonellaceae</taxon>
        <taxon>Bartonella</taxon>
    </lineage>
</organism>
<name>N6VN08_9HYPH</name>
<dbReference type="OrthoDB" id="7338235at2"/>
<evidence type="ECO:0000313" key="4">
    <source>
        <dbReference type="Proteomes" id="UP000014038"/>
    </source>
</evidence>
<sequence>MSDNNRKNLQEEKQDHEQHDFVEEFTQIFNSNTQNINQNSHHTHSSVESDYSIPQTPFQNDDFDLSFLEDNFENDSVGELLFDSQNESWNLQSNVNNPTSMDTPPFTPDRSEKNSSFSEGMYAYPPHNDEEQILEALSPLPIPKNEGMQDKAASTNNDPFFETDDFNTNLENFFLDEIDKQNKNTVTRKAHEDTEVFLQKNAQQKTNDTQSNYDGKQSAYHTPTNSPYELRVNQQNLDNNHYDDGFLKQEENTLKTVEYKDAQTQYTQNNINTTEDISYKNSMNEIQHNQNNLNDTQTSSEPLSTTQTENFFVHGYPHTDNPPPEVDTYKFADEIVEKTELIMASKVLYEAPKYDVSADSLQKEFSEVFNVGNISSEDFLQQQQNDSFNEISHHTKQDSEENSSINTSQHSANYSPVGNKEQSSSLPANNSQHKSAGEVPTHVLVTSSSKNFIRKNFTRGIILFVLIAISVFGYSRFFTSPSENNSPLIIHADNTPFKVKPETTETENNVTHDLTIYNQKTNKNEIQESTQQPLVDSSEMPENLTALNKKASENEKEPKNEEILKNTSLASSHEEPNIEIEDAITEALDHTVPTREVQTVIVKADGTMVLTPAHQANEKLTDHSEAPTNQPEIINQSADQHQDQDDIADSVQSSNINDNQTEGDITTNIDAIIAENASIPDNEDSFIPDESPSIPRTEEKTEKSFIPVPLSVKPNSTTQTHSGDHSNLSAQVTTQNSESYYVQLASHPTSALAEDSLRKLKSKFGSLIGERPFNVQSIFIPEKGTYYRIRVQTQNRNEAISLCENIKNSGGNCLVTR</sequence>
<protein>
    <submittedName>
        <fullName evidence="3">Putative membrane protein</fullName>
    </submittedName>
</protein>
<feature type="region of interest" description="Disordered" evidence="1">
    <location>
        <begin position="549"/>
        <end position="576"/>
    </location>
</feature>
<feature type="region of interest" description="Disordered" evidence="1">
    <location>
        <begin position="677"/>
        <end position="704"/>
    </location>
</feature>
<feature type="compositionally biased region" description="Polar residues" evidence="1">
    <location>
        <begin position="402"/>
        <end position="434"/>
    </location>
</feature>
<feature type="region of interest" description="Disordered" evidence="1">
    <location>
        <begin position="91"/>
        <end position="123"/>
    </location>
</feature>
<dbReference type="eggNOG" id="COG3266">
    <property type="taxonomic scope" value="Bacteria"/>
</dbReference>
<comment type="caution">
    <text evidence="3">The sequence shown here is derived from an EMBL/GenBank/DDBJ whole genome shotgun (WGS) entry which is preliminary data.</text>
</comment>
<evidence type="ECO:0000259" key="2">
    <source>
        <dbReference type="Pfam" id="PF05036"/>
    </source>
</evidence>
<reference evidence="3 4" key="1">
    <citation type="journal article" date="2013" name="PLoS Genet.">
        <title>A gene transfer agent and a dynamic repertoire of secretion systems hold the keys to the explosive radiation of the emerging pathogen Bartonella.</title>
        <authorList>
            <person name="Guy L."/>
            <person name="Nystedt B."/>
            <person name="Toft C."/>
            <person name="Zaremba-Niedzwiedzka K."/>
            <person name="Berglund E.C."/>
            <person name="Granberg F."/>
            <person name="Naslund K."/>
            <person name="Eriksson A.S."/>
            <person name="Andersson S.G."/>
        </authorList>
    </citation>
    <scope>NUCLEOTIDE SEQUENCE [LARGE SCALE GENOMIC DNA]</scope>
    <source>
        <strain evidence="3 4">91-4</strain>
    </source>
</reference>
<dbReference type="Pfam" id="PF05036">
    <property type="entry name" value="SPOR"/>
    <property type="match status" value="1"/>
</dbReference>
<feature type="compositionally biased region" description="Basic and acidic residues" evidence="1">
    <location>
        <begin position="550"/>
        <end position="564"/>
    </location>
</feature>
<dbReference type="InterPro" id="IPR007730">
    <property type="entry name" value="SPOR-like_dom"/>
</dbReference>
<proteinExistence type="predicted"/>
<evidence type="ECO:0000256" key="1">
    <source>
        <dbReference type="SAM" id="MobiDB-lite"/>
    </source>
</evidence>
<dbReference type="STRING" id="1094491.BBbe_07310"/>
<dbReference type="AlphaFoldDB" id="N6VN08"/>
<dbReference type="RefSeq" id="WP_010701284.1">
    <property type="nucleotide sequence ID" value="NZ_CM001844.1"/>
</dbReference>
<feature type="compositionally biased region" description="Polar residues" evidence="1">
    <location>
        <begin position="200"/>
        <end position="226"/>
    </location>
</feature>
<feature type="compositionally biased region" description="Polar residues" evidence="1">
    <location>
        <begin position="91"/>
        <end position="102"/>
    </location>
</feature>
<keyword evidence="4" id="KW-1185">Reference proteome</keyword>
<dbReference type="Proteomes" id="UP000014038">
    <property type="component" value="Chromosome"/>
</dbReference>
<dbReference type="HOGENOM" id="CLU_341512_0_0_5"/>
<feature type="region of interest" description="Disordered" evidence="1">
    <location>
        <begin position="199"/>
        <end position="226"/>
    </location>
</feature>
<dbReference type="Gene3D" id="3.30.70.1070">
    <property type="entry name" value="Sporulation related repeat"/>
    <property type="match status" value="1"/>
</dbReference>
<accession>N6VN08</accession>
<evidence type="ECO:0000313" key="3">
    <source>
        <dbReference type="EMBL" id="ENN92422.1"/>
    </source>
</evidence>
<feature type="region of interest" description="Disordered" evidence="1">
    <location>
        <begin position="1"/>
        <end position="20"/>
    </location>
</feature>
<dbReference type="PATRIC" id="fig|1094491.5.peg.789"/>
<gene>
    <name evidence="3" type="ORF">BBbe_07310</name>
</gene>
<dbReference type="EMBL" id="AGWA01000006">
    <property type="protein sequence ID" value="ENN92422.1"/>
    <property type="molecule type" value="Genomic_DNA"/>
</dbReference>